<feature type="transmembrane region" description="Helical" evidence="1">
    <location>
        <begin position="70"/>
        <end position="88"/>
    </location>
</feature>
<keyword evidence="1" id="KW-1133">Transmembrane helix</keyword>
<evidence type="ECO:0000313" key="2">
    <source>
        <dbReference type="EMBL" id="GIH42336.1"/>
    </source>
</evidence>
<feature type="transmembrane region" description="Helical" evidence="1">
    <location>
        <begin position="37"/>
        <end position="58"/>
    </location>
</feature>
<evidence type="ECO:0000313" key="3">
    <source>
        <dbReference type="Proteomes" id="UP000603904"/>
    </source>
</evidence>
<keyword evidence="3" id="KW-1185">Reference proteome</keyword>
<dbReference type="Proteomes" id="UP000603904">
    <property type="component" value="Unassembled WGS sequence"/>
</dbReference>
<accession>A0ABQ4G5M9</accession>
<evidence type="ECO:0000256" key="1">
    <source>
        <dbReference type="SAM" id="Phobius"/>
    </source>
</evidence>
<keyword evidence="1" id="KW-0812">Transmembrane</keyword>
<dbReference type="EMBL" id="BOOC01000030">
    <property type="protein sequence ID" value="GIH42336.1"/>
    <property type="molecule type" value="Genomic_DNA"/>
</dbReference>
<gene>
    <name evidence="2" type="ORF">Mco01_53360</name>
</gene>
<proteinExistence type="predicted"/>
<sequence length="100" mass="11119">MSALWCSARSISASYRAVVADPSDESGHKQGRCDDAWTGWFILIGGPVVLSVCLHDLLAGDDFVDLSSGAIGGIAAAYIWWHHFKIFWRHLKENRSRDRS</sequence>
<reference evidence="2 3" key="1">
    <citation type="submission" date="2021-01" db="EMBL/GenBank/DDBJ databases">
        <title>Whole genome shotgun sequence of Microbispora corallina NBRC 16416.</title>
        <authorList>
            <person name="Komaki H."/>
            <person name="Tamura T."/>
        </authorList>
    </citation>
    <scope>NUCLEOTIDE SEQUENCE [LARGE SCALE GENOMIC DNA]</scope>
    <source>
        <strain evidence="2 3">NBRC 16416</strain>
    </source>
</reference>
<name>A0ABQ4G5M9_9ACTN</name>
<comment type="caution">
    <text evidence="2">The sequence shown here is derived from an EMBL/GenBank/DDBJ whole genome shotgun (WGS) entry which is preliminary data.</text>
</comment>
<organism evidence="2 3">
    <name type="scientific">Microbispora corallina</name>
    <dbReference type="NCBI Taxonomy" id="83302"/>
    <lineage>
        <taxon>Bacteria</taxon>
        <taxon>Bacillati</taxon>
        <taxon>Actinomycetota</taxon>
        <taxon>Actinomycetes</taxon>
        <taxon>Streptosporangiales</taxon>
        <taxon>Streptosporangiaceae</taxon>
        <taxon>Microbispora</taxon>
    </lineage>
</organism>
<protein>
    <submittedName>
        <fullName evidence="2">Uncharacterized protein</fullName>
    </submittedName>
</protein>
<keyword evidence="1" id="KW-0472">Membrane</keyword>